<evidence type="ECO:0000313" key="2">
    <source>
        <dbReference type="EMBL" id="PSR31901.1"/>
    </source>
</evidence>
<comment type="caution">
    <text evidence="2">The sequence shown here is derived from an EMBL/GenBank/DDBJ whole genome shotgun (WGS) entry which is preliminary data.</text>
</comment>
<keyword evidence="1" id="KW-1133">Transmembrane helix</keyword>
<reference evidence="2 3" key="1">
    <citation type="journal article" date="2014" name="BMC Genomics">
        <title>Comparison of environmental and isolate Sulfobacillus genomes reveals diverse carbon, sulfur, nitrogen, and hydrogen metabolisms.</title>
        <authorList>
            <person name="Justice N.B."/>
            <person name="Norman A."/>
            <person name="Brown C.T."/>
            <person name="Singh A."/>
            <person name="Thomas B.C."/>
            <person name="Banfield J.F."/>
        </authorList>
    </citation>
    <scope>NUCLEOTIDE SEQUENCE [LARGE SCALE GENOMIC DNA]</scope>
    <source>
        <strain evidence="2">AMDSBA1</strain>
    </source>
</reference>
<keyword evidence="1" id="KW-0472">Membrane</keyword>
<dbReference type="InterPro" id="IPR009570">
    <property type="entry name" value="Spore_III_AC"/>
</dbReference>
<dbReference type="Pfam" id="PF06686">
    <property type="entry name" value="SpoIIIAC"/>
    <property type="match status" value="1"/>
</dbReference>
<organism evidence="2 3">
    <name type="scientific">Sulfobacillus benefaciens</name>
    <dbReference type="NCBI Taxonomy" id="453960"/>
    <lineage>
        <taxon>Bacteria</taxon>
        <taxon>Bacillati</taxon>
        <taxon>Bacillota</taxon>
        <taxon>Clostridia</taxon>
        <taxon>Eubacteriales</taxon>
        <taxon>Clostridiales Family XVII. Incertae Sedis</taxon>
        <taxon>Sulfobacillus</taxon>
    </lineage>
</organism>
<protein>
    <submittedName>
        <fullName evidence="2">Stage III sporulation protein AC</fullName>
    </submittedName>
</protein>
<accession>A0A2T2XBL2</accession>
<dbReference type="NCBIfam" id="TIGR02848">
    <property type="entry name" value="spore_III_AC"/>
    <property type="match status" value="1"/>
</dbReference>
<dbReference type="InterPro" id="IPR025664">
    <property type="entry name" value="Spore_III_AC/AD"/>
</dbReference>
<evidence type="ECO:0000256" key="1">
    <source>
        <dbReference type="SAM" id="Phobius"/>
    </source>
</evidence>
<proteinExistence type="predicted"/>
<feature type="transmembrane region" description="Helical" evidence="1">
    <location>
        <begin position="7"/>
        <end position="24"/>
    </location>
</feature>
<name>A0A2T2XBL2_9FIRM</name>
<dbReference type="Proteomes" id="UP000242699">
    <property type="component" value="Unassembled WGS sequence"/>
</dbReference>
<sequence length="66" mass="7355">MTNNIDLIVRLAGIGILVTVAYSVLERLDRKEWGQLVALAGVAVGFLLVLREVQQLFNTVRTLFNL</sequence>
<dbReference type="AlphaFoldDB" id="A0A2T2XBL2"/>
<gene>
    <name evidence="2" type="primary">spoIIIAC</name>
    <name evidence="2" type="ORF">C7B43_01385</name>
</gene>
<feature type="transmembrane region" description="Helical" evidence="1">
    <location>
        <begin position="36"/>
        <end position="53"/>
    </location>
</feature>
<keyword evidence="1" id="KW-0812">Transmembrane</keyword>
<evidence type="ECO:0000313" key="3">
    <source>
        <dbReference type="Proteomes" id="UP000242699"/>
    </source>
</evidence>
<dbReference type="EMBL" id="PXYT01000001">
    <property type="protein sequence ID" value="PSR31901.1"/>
    <property type="molecule type" value="Genomic_DNA"/>
</dbReference>